<comment type="caution">
    <text evidence="1">The sequence shown here is derived from an EMBL/GenBank/DDBJ whole genome shotgun (WGS) entry which is preliminary data.</text>
</comment>
<evidence type="ECO:0000313" key="1">
    <source>
        <dbReference type="EMBL" id="MBW0553906.1"/>
    </source>
</evidence>
<proteinExistence type="predicted"/>
<keyword evidence="2" id="KW-1185">Reference proteome</keyword>
<dbReference type="Proteomes" id="UP000765509">
    <property type="component" value="Unassembled WGS sequence"/>
</dbReference>
<protein>
    <submittedName>
        <fullName evidence="1">Uncharacterized protein</fullName>
    </submittedName>
</protein>
<evidence type="ECO:0000313" key="2">
    <source>
        <dbReference type="Proteomes" id="UP000765509"/>
    </source>
</evidence>
<organism evidence="1 2">
    <name type="scientific">Austropuccinia psidii MF-1</name>
    <dbReference type="NCBI Taxonomy" id="1389203"/>
    <lineage>
        <taxon>Eukaryota</taxon>
        <taxon>Fungi</taxon>
        <taxon>Dikarya</taxon>
        <taxon>Basidiomycota</taxon>
        <taxon>Pucciniomycotina</taxon>
        <taxon>Pucciniomycetes</taxon>
        <taxon>Pucciniales</taxon>
        <taxon>Sphaerophragmiaceae</taxon>
        <taxon>Austropuccinia</taxon>
    </lineage>
</organism>
<sequence length="131" mass="14164">MPPYACPGSRRVTRNSLCLSRIPTVHTQNLALGQPSNNACPGSQCFTHKILMLVQAPDNSKNTLCRGSLPTAPTLPYVGIHAQILTLVQVLKASHTHPYACTGSQQLIPFLTPGQPPNNSKTPYMTKIDSM</sequence>
<accession>A0A9Q3J1T9</accession>
<reference evidence="1" key="1">
    <citation type="submission" date="2021-03" db="EMBL/GenBank/DDBJ databases">
        <title>Draft genome sequence of rust myrtle Austropuccinia psidii MF-1, a brazilian biotype.</title>
        <authorList>
            <person name="Quecine M.C."/>
            <person name="Pachon D.M.R."/>
            <person name="Bonatelli M.L."/>
            <person name="Correr F.H."/>
            <person name="Franceschini L.M."/>
            <person name="Leite T.F."/>
            <person name="Margarido G.R.A."/>
            <person name="Almeida C.A."/>
            <person name="Ferrarezi J.A."/>
            <person name="Labate C.A."/>
        </authorList>
    </citation>
    <scope>NUCLEOTIDE SEQUENCE</scope>
    <source>
        <strain evidence="1">MF-1</strain>
    </source>
</reference>
<name>A0A9Q3J1T9_9BASI</name>
<dbReference type="EMBL" id="AVOT02060424">
    <property type="protein sequence ID" value="MBW0553906.1"/>
    <property type="molecule type" value="Genomic_DNA"/>
</dbReference>
<gene>
    <name evidence="1" type="ORF">O181_093621</name>
</gene>
<dbReference type="AlphaFoldDB" id="A0A9Q3J1T9"/>